<dbReference type="SMART" id="SM00487">
    <property type="entry name" value="DEXDc"/>
    <property type="match status" value="1"/>
</dbReference>
<dbReference type="Gene3D" id="1.10.3210.30">
    <property type="match status" value="1"/>
</dbReference>
<evidence type="ECO:0000256" key="9">
    <source>
        <dbReference type="ARBA" id="ARBA00023118"/>
    </source>
</evidence>
<evidence type="ECO:0000256" key="2">
    <source>
        <dbReference type="ARBA" id="ARBA00009046"/>
    </source>
</evidence>
<dbReference type="Pfam" id="PF18395">
    <property type="entry name" value="Cas3_C"/>
    <property type="match status" value="1"/>
</dbReference>
<reference evidence="12" key="1">
    <citation type="submission" date="2021-01" db="EMBL/GenBank/DDBJ databases">
        <title>Whole genome shotgun sequence of Actinoplanes siamensis NBRC 109076.</title>
        <authorList>
            <person name="Komaki H."/>
            <person name="Tamura T."/>
        </authorList>
    </citation>
    <scope>NUCLEOTIDE SEQUENCE</scope>
    <source>
        <strain evidence="12">NBRC 109076</strain>
    </source>
</reference>
<dbReference type="InterPro" id="IPR041372">
    <property type="entry name" value="Cas3_C"/>
</dbReference>
<dbReference type="GO" id="GO:0003724">
    <property type="term" value="F:RNA helicase activity"/>
    <property type="evidence" value="ECO:0007669"/>
    <property type="project" value="TreeGrafter"/>
</dbReference>
<keyword evidence="8" id="KW-0067">ATP-binding</keyword>
<keyword evidence="3" id="KW-0540">Nuclease</keyword>
<dbReference type="SMART" id="SM00490">
    <property type="entry name" value="HELICc"/>
    <property type="match status" value="1"/>
</dbReference>
<dbReference type="NCBIfam" id="TIGR01596">
    <property type="entry name" value="cas3_HD"/>
    <property type="match status" value="1"/>
</dbReference>
<dbReference type="PANTHER" id="PTHR47963">
    <property type="entry name" value="DEAD-BOX ATP-DEPENDENT RNA HELICASE 47, MITOCHONDRIAL"/>
    <property type="match status" value="1"/>
</dbReference>
<dbReference type="GO" id="GO:0003723">
    <property type="term" value="F:RNA binding"/>
    <property type="evidence" value="ECO:0007669"/>
    <property type="project" value="TreeGrafter"/>
</dbReference>
<keyword evidence="9" id="KW-0051">Antiviral defense</keyword>
<sequence length="948" mass="104192">MTEPETAAWRWLWGKSNAGGSPNLLLQHLLDAAAVAELIWDHYLAPAVRSQLDDCCAGRGRELFALLAGLHDVGKATPSFQSKSDALAARLRRRGLDWRPLSGKDRRWHHTLSGAVIVDRVLSTRGWPRRTIFWIVPLISGHHGVIPPAEEYRTVPPEGHGRAAGWRSAQEEIVDAVASELDLDLPAMAPTLEPPRAVQLALSGAVIMADWIASGVHFSGLDDPAQVGLPVARERARRAWDALRISGGWCDVPAPNSEDLIQHRFGKAARPVQDLAVREAWAMFAPGLLLVEAPMGEGKTELALAASEVLAHRFGADGVYIGMPTQATSDALYNRSIEWASKVDRTTPLGLLHGKRRFNTRWWDLEQLARTADIHDQDEYGCSDEYGMGGGDHGTAESAPSAWFLGPKLGLLMRCSVGTIDQLLYAATRTRHVMLRHLGLAGRVVILDEVHAYDVYMMQFLGEALRWLADAGVPVVLLSATLPPPVRSALASAYLQGALRRRRVEIPEAWNRDDGYPVVRTLTVEEGRPSATACGARGWRESMKVNVEILDEGDDPIGDLSVLLRERLADGGCLLVVRNTVARAQDTYVCLEKEFGARMPVVLLHSRITAGERADRTERVLAHFGPPGEEDAAAERPPMIVVATQLAEQSFDVDADLLITDLAPIDLLLQRIGRLHRHERPRRPGRLSPATVIVTGMRRRDGVPGLPRGSKHVYGSYPLLRAAALVEEVAGNSGTWDIPAQVPELVRRGYSSDPVGPAAWRKEMEAACGEFIEQQARRAKAAAPFVLAGEEDLNRTDLAGLHVMRARGPEDDEDTVQALVRDGEDSVEVILVRRTEEGRFTLDGRWLGTADTRVSDPEVTEALLRSSLRLPTRLTKSAIEELRPLVESGGDPWLCRTRVLDLDQDRRAVVGGRRLRYDRQLGLRDETDKASGTDSAGHAHKSSQKRQS</sequence>
<keyword evidence="7" id="KW-0347">Helicase</keyword>
<dbReference type="InterPro" id="IPR001650">
    <property type="entry name" value="Helicase_C-like"/>
</dbReference>
<keyword evidence="4" id="KW-0479">Metal-binding</keyword>
<evidence type="ECO:0000256" key="5">
    <source>
        <dbReference type="ARBA" id="ARBA00022741"/>
    </source>
</evidence>
<evidence type="ECO:0000256" key="8">
    <source>
        <dbReference type="ARBA" id="ARBA00022840"/>
    </source>
</evidence>
<dbReference type="GO" id="GO:0046872">
    <property type="term" value="F:metal ion binding"/>
    <property type="evidence" value="ECO:0007669"/>
    <property type="project" value="UniProtKB-KW"/>
</dbReference>
<comment type="caution">
    <text evidence="12">The sequence shown here is derived from an EMBL/GenBank/DDBJ whole genome shotgun (WGS) entry which is preliminary data.</text>
</comment>
<dbReference type="SUPFAM" id="SSF109604">
    <property type="entry name" value="HD-domain/PDEase-like"/>
    <property type="match status" value="1"/>
</dbReference>
<evidence type="ECO:0000256" key="7">
    <source>
        <dbReference type="ARBA" id="ARBA00022806"/>
    </source>
</evidence>
<dbReference type="EMBL" id="BOMW01000019">
    <property type="protein sequence ID" value="GIF04426.1"/>
    <property type="molecule type" value="Genomic_DNA"/>
</dbReference>
<feature type="domain" description="HD Cas3-type" evidence="11">
    <location>
        <begin position="18"/>
        <end position="212"/>
    </location>
</feature>
<dbReference type="InterPro" id="IPR014001">
    <property type="entry name" value="Helicase_ATP-bd"/>
</dbReference>
<name>A0A919N4X5_9ACTN</name>
<comment type="similarity">
    <text evidence="2">In the central section; belongs to the CRISPR-associated helicase Cas3 family.</text>
</comment>
<dbReference type="GO" id="GO:0004518">
    <property type="term" value="F:nuclease activity"/>
    <property type="evidence" value="ECO:0007669"/>
    <property type="project" value="UniProtKB-KW"/>
</dbReference>
<keyword evidence="13" id="KW-1185">Reference proteome</keyword>
<gene>
    <name evidence="12" type="ORF">Asi03nite_19640</name>
</gene>
<evidence type="ECO:0000256" key="4">
    <source>
        <dbReference type="ARBA" id="ARBA00022723"/>
    </source>
</evidence>
<feature type="compositionally biased region" description="Basic residues" evidence="10">
    <location>
        <begin position="938"/>
        <end position="948"/>
    </location>
</feature>
<evidence type="ECO:0000259" key="11">
    <source>
        <dbReference type="PROSITE" id="PS51643"/>
    </source>
</evidence>
<comment type="similarity">
    <text evidence="1">In the N-terminal section; belongs to the CRISPR-associated nuclease Cas3-HD family.</text>
</comment>
<dbReference type="GO" id="GO:0005524">
    <property type="term" value="F:ATP binding"/>
    <property type="evidence" value="ECO:0007669"/>
    <property type="project" value="UniProtKB-KW"/>
</dbReference>
<accession>A0A919N4X5</accession>
<dbReference type="GO" id="GO:0016787">
    <property type="term" value="F:hydrolase activity"/>
    <property type="evidence" value="ECO:0007669"/>
    <property type="project" value="UniProtKB-KW"/>
</dbReference>
<dbReference type="NCBIfam" id="TIGR01587">
    <property type="entry name" value="cas3_core"/>
    <property type="match status" value="1"/>
</dbReference>
<dbReference type="Pfam" id="PF22590">
    <property type="entry name" value="Cas3-like_C_2"/>
    <property type="match status" value="1"/>
</dbReference>
<feature type="region of interest" description="Disordered" evidence="10">
    <location>
        <begin position="924"/>
        <end position="948"/>
    </location>
</feature>
<dbReference type="Proteomes" id="UP000629619">
    <property type="component" value="Unassembled WGS sequence"/>
</dbReference>
<dbReference type="Pfam" id="PF18019">
    <property type="entry name" value="Cas3_HD"/>
    <property type="match status" value="1"/>
</dbReference>
<evidence type="ECO:0000256" key="1">
    <source>
        <dbReference type="ARBA" id="ARBA00006847"/>
    </source>
</evidence>
<evidence type="ECO:0000256" key="6">
    <source>
        <dbReference type="ARBA" id="ARBA00022801"/>
    </source>
</evidence>
<dbReference type="InterPro" id="IPR038257">
    <property type="entry name" value="CRISPR-assoc_Cas3_HD_sf"/>
</dbReference>
<dbReference type="PANTHER" id="PTHR47963:SF9">
    <property type="entry name" value="CRISPR-ASSOCIATED ENDONUCLEASE_HELICASE CAS3"/>
    <property type="match status" value="1"/>
</dbReference>
<evidence type="ECO:0000313" key="12">
    <source>
        <dbReference type="EMBL" id="GIF04426.1"/>
    </source>
</evidence>
<evidence type="ECO:0000256" key="10">
    <source>
        <dbReference type="SAM" id="MobiDB-lite"/>
    </source>
</evidence>
<keyword evidence="6" id="KW-0378">Hydrolase</keyword>
<proteinExistence type="inferred from homology"/>
<evidence type="ECO:0000256" key="3">
    <source>
        <dbReference type="ARBA" id="ARBA00022722"/>
    </source>
</evidence>
<evidence type="ECO:0000313" key="13">
    <source>
        <dbReference type="Proteomes" id="UP000629619"/>
    </source>
</evidence>
<dbReference type="InterPro" id="IPR006483">
    <property type="entry name" value="CRISPR-assoc_Cas3_HD"/>
</dbReference>
<dbReference type="SUPFAM" id="SSF52540">
    <property type="entry name" value="P-loop containing nucleoside triphosphate hydrolases"/>
    <property type="match status" value="1"/>
</dbReference>
<dbReference type="GO" id="GO:0051607">
    <property type="term" value="P:defense response to virus"/>
    <property type="evidence" value="ECO:0007669"/>
    <property type="project" value="UniProtKB-KW"/>
</dbReference>
<keyword evidence="5" id="KW-0547">Nucleotide-binding</keyword>
<dbReference type="Gene3D" id="3.40.50.300">
    <property type="entry name" value="P-loop containing nucleotide triphosphate hydrolases"/>
    <property type="match status" value="2"/>
</dbReference>
<organism evidence="12 13">
    <name type="scientific">Actinoplanes siamensis</name>
    <dbReference type="NCBI Taxonomy" id="1223317"/>
    <lineage>
        <taxon>Bacteria</taxon>
        <taxon>Bacillati</taxon>
        <taxon>Actinomycetota</taxon>
        <taxon>Actinomycetes</taxon>
        <taxon>Micromonosporales</taxon>
        <taxon>Micromonosporaceae</taxon>
        <taxon>Actinoplanes</taxon>
    </lineage>
</organism>
<dbReference type="AlphaFoldDB" id="A0A919N4X5"/>
<dbReference type="InterPro" id="IPR006474">
    <property type="entry name" value="Helicase_Cas3_CRISPR-ass_core"/>
</dbReference>
<dbReference type="InterPro" id="IPR054712">
    <property type="entry name" value="Cas3-like_dom"/>
</dbReference>
<dbReference type="CDD" id="cd09641">
    <property type="entry name" value="Cas3''_I"/>
    <property type="match status" value="1"/>
</dbReference>
<dbReference type="InterPro" id="IPR027417">
    <property type="entry name" value="P-loop_NTPase"/>
</dbReference>
<protein>
    <submittedName>
        <fullName evidence="12">CRISPR-associated helicase/endonuclease Cas3</fullName>
    </submittedName>
</protein>
<dbReference type="RefSeq" id="WP_203678223.1">
    <property type="nucleotide sequence ID" value="NZ_BOMW01000019.1"/>
</dbReference>
<dbReference type="InterPro" id="IPR050547">
    <property type="entry name" value="DEAD_box_RNA_helicases"/>
</dbReference>
<dbReference type="PROSITE" id="PS51643">
    <property type="entry name" value="HD_CAS3"/>
    <property type="match status" value="1"/>
</dbReference>